<proteinExistence type="predicted"/>
<dbReference type="AlphaFoldDB" id="A0A5N6D6R7"/>
<gene>
    <name evidence="1" type="ORF">BDV34DRAFT_181129</name>
</gene>
<sequence length="135" mass="15420">MRWAGMAIQSVPKYCRNWIFLFIPFFHTSPHTLFTFPSHLIPAPNWNYSLMGKLGSKALVRPLHGVAGMWWYELGAVETRMDLPLMTIDGCQVRPPDWWVSIPKASTFGIETVLYKSVEVRSILGSRASSGLRFF</sequence>
<evidence type="ECO:0000313" key="2">
    <source>
        <dbReference type="Proteomes" id="UP000326532"/>
    </source>
</evidence>
<accession>A0A5N6D6R7</accession>
<evidence type="ECO:0000313" key="1">
    <source>
        <dbReference type="EMBL" id="KAB8200924.1"/>
    </source>
</evidence>
<dbReference type="Proteomes" id="UP000326532">
    <property type="component" value="Unassembled WGS sequence"/>
</dbReference>
<organism evidence="1 2">
    <name type="scientific">Aspergillus parasiticus</name>
    <dbReference type="NCBI Taxonomy" id="5067"/>
    <lineage>
        <taxon>Eukaryota</taxon>
        <taxon>Fungi</taxon>
        <taxon>Dikarya</taxon>
        <taxon>Ascomycota</taxon>
        <taxon>Pezizomycotina</taxon>
        <taxon>Eurotiomycetes</taxon>
        <taxon>Eurotiomycetidae</taxon>
        <taxon>Eurotiales</taxon>
        <taxon>Aspergillaceae</taxon>
        <taxon>Aspergillus</taxon>
        <taxon>Aspergillus subgen. Circumdati</taxon>
    </lineage>
</organism>
<reference evidence="1 2" key="1">
    <citation type="submission" date="2019-04" db="EMBL/GenBank/DDBJ databases">
        <title>Fungal friends and foes A comparative genomics study of 23 Aspergillus species from section Flavi.</title>
        <authorList>
            <consortium name="DOE Joint Genome Institute"/>
            <person name="Kjaerbolling I."/>
            <person name="Vesth T.C."/>
            <person name="Frisvad J.C."/>
            <person name="Nybo J.L."/>
            <person name="Theobald S."/>
            <person name="Kildgaard S."/>
            <person name="Petersen T.I."/>
            <person name="Kuo A."/>
            <person name="Sato A."/>
            <person name="Lyhne E.K."/>
            <person name="Kogle M.E."/>
            <person name="Wiebenga A."/>
            <person name="Kun R.S."/>
            <person name="Lubbers R.J."/>
            <person name="Makela M.R."/>
            <person name="Barry K."/>
            <person name="Chovatia M."/>
            <person name="Clum A."/>
            <person name="Daum C."/>
            <person name="Haridas S."/>
            <person name="He G."/>
            <person name="LaButti K."/>
            <person name="Lipzen A."/>
            <person name="Mondo S."/>
            <person name="Pangilinan J."/>
            <person name="Riley R."/>
            <person name="Salamov A."/>
            <person name="Simmons B.A."/>
            <person name="Magnuson J.K."/>
            <person name="Henrissat B."/>
            <person name="Mortensen U.H."/>
            <person name="Larsen T.O."/>
            <person name="De vries R.P."/>
            <person name="Grigoriev I.V."/>
            <person name="Machida M."/>
            <person name="Baker S.E."/>
            <person name="Andersen M.R."/>
        </authorList>
    </citation>
    <scope>NUCLEOTIDE SEQUENCE [LARGE SCALE GENOMIC DNA]</scope>
    <source>
        <strain evidence="1 2">CBS 117618</strain>
    </source>
</reference>
<protein>
    <submittedName>
        <fullName evidence="1">Uncharacterized protein</fullName>
    </submittedName>
</protein>
<keyword evidence="2" id="KW-1185">Reference proteome</keyword>
<name>A0A5N6D6R7_ASPPA</name>
<dbReference type="VEuPathDB" id="FungiDB:BDV34DRAFT_181129"/>
<dbReference type="EMBL" id="ML735031">
    <property type="protein sequence ID" value="KAB8200924.1"/>
    <property type="molecule type" value="Genomic_DNA"/>
</dbReference>